<feature type="domain" description="ABC transporter" evidence="5">
    <location>
        <begin position="17"/>
        <end position="252"/>
    </location>
</feature>
<comment type="similarity">
    <text evidence="1">Belongs to the ABC transporter superfamily.</text>
</comment>
<organism evidence="6 7">
    <name type="scientific">Oceanobacillus indicireducens</name>
    <dbReference type="NCBI Taxonomy" id="1004261"/>
    <lineage>
        <taxon>Bacteria</taxon>
        <taxon>Bacillati</taxon>
        <taxon>Bacillota</taxon>
        <taxon>Bacilli</taxon>
        <taxon>Bacillales</taxon>
        <taxon>Bacillaceae</taxon>
        <taxon>Oceanobacillus</taxon>
    </lineage>
</organism>
<evidence type="ECO:0000256" key="2">
    <source>
        <dbReference type="ARBA" id="ARBA00022448"/>
    </source>
</evidence>
<dbReference type="Gene3D" id="3.40.50.300">
    <property type="entry name" value="P-loop containing nucleotide triphosphate hydrolases"/>
    <property type="match status" value="1"/>
</dbReference>
<keyword evidence="4 6" id="KW-0067">ATP-binding</keyword>
<dbReference type="InterPro" id="IPR003439">
    <property type="entry name" value="ABC_transporter-like_ATP-bd"/>
</dbReference>
<reference evidence="6" key="2">
    <citation type="submission" date="2020-09" db="EMBL/GenBank/DDBJ databases">
        <authorList>
            <person name="Sun Q."/>
            <person name="Ohkuma M."/>
        </authorList>
    </citation>
    <scope>NUCLEOTIDE SEQUENCE</scope>
    <source>
        <strain evidence="6">JCM 17251</strain>
    </source>
</reference>
<dbReference type="EMBL" id="BMOS01000002">
    <property type="protein sequence ID" value="GGN50780.1"/>
    <property type="molecule type" value="Genomic_DNA"/>
</dbReference>
<dbReference type="InterPro" id="IPR017871">
    <property type="entry name" value="ABC_transporter-like_CS"/>
</dbReference>
<evidence type="ECO:0000256" key="1">
    <source>
        <dbReference type="ARBA" id="ARBA00005417"/>
    </source>
</evidence>
<dbReference type="GO" id="GO:0016887">
    <property type="term" value="F:ATP hydrolysis activity"/>
    <property type="evidence" value="ECO:0007669"/>
    <property type="project" value="InterPro"/>
</dbReference>
<accession>A0A917XRR3</accession>
<proteinExistence type="inferred from homology"/>
<protein>
    <submittedName>
        <fullName evidence="6">ABC transporter ATP-binding protein NatA</fullName>
    </submittedName>
</protein>
<dbReference type="Pfam" id="PF00005">
    <property type="entry name" value="ABC_tran"/>
    <property type="match status" value="1"/>
</dbReference>
<dbReference type="SUPFAM" id="SSF52540">
    <property type="entry name" value="P-loop containing nucleoside triphosphate hydrolases"/>
    <property type="match status" value="1"/>
</dbReference>
<keyword evidence="7" id="KW-1185">Reference proteome</keyword>
<keyword evidence="2" id="KW-0813">Transport</keyword>
<dbReference type="GO" id="GO:0005524">
    <property type="term" value="F:ATP binding"/>
    <property type="evidence" value="ECO:0007669"/>
    <property type="project" value="UniProtKB-KW"/>
</dbReference>
<dbReference type="InterPro" id="IPR003593">
    <property type="entry name" value="AAA+_ATPase"/>
</dbReference>
<dbReference type="AlphaFoldDB" id="A0A917XRR3"/>
<evidence type="ECO:0000259" key="5">
    <source>
        <dbReference type="PROSITE" id="PS50893"/>
    </source>
</evidence>
<dbReference type="PANTHER" id="PTHR42711">
    <property type="entry name" value="ABC TRANSPORTER ATP-BINDING PROTEIN"/>
    <property type="match status" value="1"/>
</dbReference>
<comment type="caution">
    <text evidence="6">The sequence shown here is derived from an EMBL/GenBank/DDBJ whole genome shotgun (WGS) entry which is preliminary data.</text>
</comment>
<dbReference type="InterPro" id="IPR050763">
    <property type="entry name" value="ABC_transporter_ATP-binding"/>
</dbReference>
<dbReference type="PROSITE" id="PS00211">
    <property type="entry name" value="ABC_TRANSPORTER_1"/>
    <property type="match status" value="1"/>
</dbReference>
<sequence>MLTMNVTNQKRDGNEMIEIQNVTKRFQDKKLSITALNHVSFTVHAGEIVGLLGENGAGKTTLLRSIATLLTPTEGQIVVKGYDTVKKPDEIKKRMGVLFGGETGLYNRMTARENLEYFAALYHLSKHETKVRIDELTKMFGMRDFLDRKVDGFSKGMRQKMAIARAIIHDPEIILFDEPTTGLDITASNVFRQLVQELKTQGKTIIFSSHIMEEVDMLCDHIAMIHKGELIYHGEKEALYEEENSRDLNYIFMSKLVRGTDGYAI</sequence>
<evidence type="ECO:0000313" key="6">
    <source>
        <dbReference type="EMBL" id="GGN50780.1"/>
    </source>
</evidence>
<name>A0A917XRR3_9BACI</name>
<dbReference type="PANTHER" id="PTHR42711:SF5">
    <property type="entry name" value="ABC TRANSPORTER ATP-BINDING PROTEIN NATA"/>
    <property type="match status" value="1"/>
</dbReference>
<evidence type="ECO:0000313" key="7">
    <source>
        <dbReference type="Proteomes" id="UP000624041"/>
    </source>
</evidence>
<dbReference type="Proteomes" id="UP000624041">
    <property type="component" value="Unassembled WGS sequence"/>
</dbReference>
<evidence type="ECO:0000256" key="4">
    <source>
        <dbReference type="ARBA" id="ARBA00022840"/>
    </source>
</evidence>
<dbReference type="SMART" id="SM00382">
    <property type="entry name" value="AAA"/>
    <property type="match status" value="1"/>
</dbReference>
<keyword evidence="3" id="KW-0547">Nucleotide-binding</keyword>
<dbReference type="PROSITE" id="PS50893">
    <property type="entry name" value="ABC_TRANSPORTER_2"/>
    <property type="match status" value="1"/>
</dbReference>
<reference evidence="6" key="1">
    <citation type="journal article" date="2014" name="Int. J. Syst. Evol. Microbiol.">
        <title>Complete genome sequence of Corynebacterium casei LMG S-19264T (=DSM 44701T), isolated from a smear-ripened cheese.</title>
        <authorList>
            <consortium name="US DOE Joint Genome Institute (JGI-PGF)"/>
            <person name="Walter F."/>
            <person name="Albersmeier A."/>
            <person name="Kalinowski J."/>
            <person name="Ruckert C."/>
        </authorList>
    </citation>
    <scope>NUCLEOTIDE SEQUENCE</scope>
    <source>
        <strain evidence="6">JCM 17251</strain>
    </source>
</reference>
<gene>
    <name evidence="6" type="primary">natA</name>
    <name evidence="6" type="ORF">GCM10007971_04760</name>
</gene>
<dbReference type="CDD" id="cd03266">
    <property type="entry name" value="ABC_NatA_sodium_exporter"/>
    <property type="match status" value="1"/>
</dbReference>
<evidence type="ECO:0000256" key="3">
    <source>
        <dbReference type="ARBA" id="ARBA00022741"/>
    </source>
</evidence>
<dbReference type="InterPro" id="IPR027417">
    <property type="entry name" value="P-loop_NTPase"/>
</dbReference>